<gene>
    <name evidence="1" type="ORF">E2C01_056446</name>
</gene>
<evidence type="ECO:0000313" key="1">
    <source>
        <dbReference type="EMBL" id="MPC62362.1"/>
    </source>
</evidence>
<dbReference type="Proteomes" id="UP000324222">
    <property type="component" value="Unassembled WGS sequence"/>
</dbReference>
<dbReference type="EMBL" id="VSRR010019582">
    <property type="protein sequence ID" value="MPC62362.1"/>
    <property type="molecule type" value="Genomic_DNA"/>
</dbReference>
<reference evidence="1 2" key="1">
    <citation type="submission" date="2019-05" db="EMBL/GenBank/DDBJ databases">
        <title>Another draft genome of Portunus trituberculatus and its Hox gene families provides insights of decapod evolution.</title>
        <authorList>
            <person name="Jeong J.-H."/>
            <person name="Song I."/>
            <person name="Kim S."/>
            <person name="Choi T."/>
            <person name="Kim D."/>
            <person name="Ryu S."/>
            <person name="Kim W."/>
        </authorList>
    </citation>
    <scope>NUCLEOTIDE SEQUENCE [LARGE SCALE GENOMIC DNA]</scope>
    <source>
        <tissue evidence="1">Muscle</tissue>
    </source>
</reference>
<keyword evidence="2" id="KW-1185">Reference proteome</keyword>
<accession>A0A5B7GU59</accession>
<evidence type="ECO:0000313" key="2">
    <source>
        <dbReference type="Proteomes" id="UP000324222"/>
    </source>
</evidence>
<organism evidence="1 2">
    <name type="scientific">Portunus trituberculatus</name>
    <name type="common">Swimming crab</name>
    <name type="synonym">Neptunus trituberculatus</name>
    <dbReference type="NCBI Taxonomy" id="210409"/>
    <lineage>
        <taxon>Eukaryota</taxon>
        <taxon>Metazoa</taxon>
        <taxon>Ecdysozoa</taxon>
        <taxon>Arthropoda</taxon>
        <taxon>Crustacea</taxon>
        <taxon>Multicrustacea</taxon>
        <taxon>Malacostraca</taxon>
        <taxon>Eumalacostraca</taxon>
        <taxon>Eucarida</taxon>
        <taxon>Decapoda</taxon>
        <taxon>Pleocyemata</taxon>
        <taxon>Brachyura</taxon>
        <taxon>Eubrachyura</taxon>
        <taxon>Portunoidea</taxon>
        <taxon>Portunidae</taxon>
        <taxon>Portuninae</taxon>
        <taxon>Portunus</taxon>
    </lineage>
</organism>
<protein>
    <submittedName>
        <fullName evidence="1">Uncharacterized protein</fullName>
    </submittedName>
</protein>
<sequence>MCPNGSACQEVSGHFAVLNVGCILSRYHYQREINVMNDTIHPIEVFLCHMTNALCQHLGGWAQWAPAEKTE</sequence>
<dbReference type="AlphaFoldDB" id="A0A5B7GU59"/>
<proteinExistence type="predicted"/>
<name>A0A5B7GU59_PORTR</name>
<comment type="caution">
    <text evidence="1">The sequence shown here is derived from an EMBL/GenBank/DDBJ whole genome shotgun (WGS) entry which is preliminary data.</text>
</comment>